<name>A0A6G0VZD4_APHCR</name>
<dbReference type="Proteomes" id="UP000478052">
    <property type="component" value="Unassembled WGS sequence"/>
</dbReference>
<sequence>MVVIQNLITANS</sequence>
<accession>A0A6G0VZD4</accession>
<organism evidence="1 2">
    <name type="scientific">Aphis craccivora</name>
    <name type="common">Cowpea aphid</name>
    <dbReference type="NCBI Taxonomy" id="307492"/>
    <lineage>
        <taxon>Eukaryota</taxon>
        <taxon>Metazoa</taxon>
        <taxon>Ecdysozoa</taxon>
        <taxon>Arthropoda</taxon>
        <taxon>Hexapoda</taxon>
        <taxon>Insecta</taxon>
        <taxon>Pterygota</taxon>
        <taxon>Neoptera</taxon>
        <taxon>Paraneoptera</taxon>
        <taxon>Hemiptera</taxon>
        <taxon>Sternorrhyncha</taxon>
        <taxon>Aphidomorpha</taxon>
        <taxon>Aphidoidea</taxon>
        <taxon>Aphididae</taxon>
        <taxon>Aphidini</taxon>
        <taxon>Aphis</taxon>
        <taxon>Aphis</taxon>
    </lineage>
</organism>
<evidence type="ECO:0000313" key="1">
    <source>
        <dbReference type="EMBL" id="KAF0715907.1"/>
    </source>
</evidence>
<proteinExistence type="predicted"/>
<keyword evidence="2" id="KW-1185">Reference proteome</keyword>
<protein>
    <submittedName>
        <fullName evidence="1">Uncharacterized protein</fullName>
    </submittedName>
</protein>
<evidence type="ECO:0000313" key="2">
    <source>
        <dbReference type="Proteomes" id="UP000478052"/>
    </source>
</evidence>
<comment type="caution">
    <text evidence="1">The sequence shown here is derived from an EMBL/GenBank/DDBJ whole genome shotgun (WGS) entry which is preliminary data.</text>
</comment>
<reference evidence="1 2" key="1">
    <citation type="submission" date="2019-08" db="EMBL/GenBank/DDBJ databases">
        <title>Whole genome of Aphis craccivora.</title>
        <authorList>
            <person name="Voronova N.V."/>
            <person name="Shulinski R.S."/>
            <person name="Bandarenka Y.V."/>
            <person name="Zhorov D.G."/>
            <person name="Warner D."/>
        </authorList>
    </citation>
    <scope>NUCLEOTIDE SEQUENCE [LARGE SCALE GENOMIC DNA]</scope>
    <source>
        <strain evidence="1">180601</strain>
        <tissue evidence="1">Whole Body</tissue>
    </source>
</reference>
<dbReference type="EMBL" id="VUJU01010094">
    <property type="protein sequence ID" value="KAF0715907.1"/>
    <property type="molecule type" value="Genomic_DNA"/>
</dbReference>
<gene>
    <name evidence="1" type="ORF">FWK35_00031110</name>
</gene>